<dbReference type="Proteomes" id="UP000034452">
    <property type="component" value="Unassembled WGS sequence"/>
</dbReference>
<protein>
    <submittedName>
        <fullName evidence="1">Uncharacterized protein</fullName>
    </submittedName>
</protein>
<reference evidence="1 2" key="1">
    <citation type="journal article" date="2015" name="Nature">
        <title>rRNA introns, odd ribosomes, and small enigmatic genomes across a large radiation of phyla.</title>
        <authorList>
            <person name="Brown C.T."/>
            <person name="Hug L.A."/>
            <person name="Thomas B.C."/>
            <person name="Sharon I."/>
            <person name="Castelle C.J."/>
            <person name="Singh A."/>
            <person name="Wilkins M.J."/>
            <person name="Williams K.H."/>
            <person name="Banfield J.F."/>
        </authorList>
    </citation>
    <scope>NUCLEOTIDE SEQUENCE [LARGE SCALE GENOMIC DNA]</scope>
</reference>
<accession>A0A0G0VD57</accession>
<comment type="caution">
    <text evidence="1">The sequence shown here is derived from an EMBL/GenBank/DDBJ whole genome shotgun (WGS) entry which is preliminary data.</text>
</comment>
<sequence length="214" mass="23840">MGSKNVPTAIVSGAGWLMQFALGVSNGLLARGYNNERIHALVTDLGKESLERGINAFVTALAESFVPTFDLATGTFQWEVNYDESLVTKAIVRVTKSATDEKFPDDRTGKRIVVGSIKHFACQMGQEAVEGWAKENNKILAKSKDLIDFSKAFPRPALDNDLPLVAAGHFWQGAGGRRHYLYLFRLVADHVLHDVWIDPNVQWHSDKRFLVLDK</sequence>
<organism evidence="1 2">
    <name type="scientific">Candidatus Nomurabacteria bacterium GW2011_GWB1_40_7</name>
    <dbReference type="NCBI Taxonomy" id="1618744"/>
    <lineage>
        <taxon>Bacteria</taxon>
        <taxon>Candidatus Nomuraibacteriota</taxon>
    </lineage>
</organism>
<evidence type="ECO:0000313" key="1">
    <source>
        <dbReference type="EMBL" id="KKR69990.1"/>
    </source>
</evidence>
<name>A0A0G0VD57_9BACT</name>
<evidence type="ECO:0000313" key="2">
    <source>
        <dbReference type="Proteomes" id="UP000034452"/>
    </source>
</evidence>
<gene>
    <name evidence="1" type="ORF">UU13_C0017G0006</name>
</gene>
<proteinExistence type="predicted"/>
<dbReference type="AlphaFoldDB" id="A0A0G0VD57"/>
<dbReference type="EMBL" id="LBZL01000017">
    <property type="protein sequence ID" value="KKR69990.1"/>
    <property type="molecule type" value="Genomic_DNA"/>
</dbReference>